<dbReference type="Pfam" id="PF05699">
    <property type="entry name" value="Dimer_Tnp_hAT"/>
    <property type="match status" value="1"/>
</dbReference>
<evidence type="ECO:0000313" key="3">
    <source>
        <dbReference type="Proteomes" id="UP001160148"/>
    </source>
</evidence>
<dbReference type="EMBL" id="CARXXK010000001">
    <property type="protein sequence ID" value="CAI6350692.1"/>
    <property type="molecule type" value="Genomic_DNA"/>
</dbReference>
<comment type="caution">
    <text evidence="2">The sequence shown here is derived from an EMBL/GenBank/DDBJ whole genome shotgun (WGS) entry which is preliminary data.</text>
</comment>
<accession>A0AAV0W4M2</accession>
<dbReference type="AlphaFoldDB" id="A0AAV0W4M2"/>
<name>A0AAV0W4M2_9HEMI</name>
<proteinExistence type="predicted"/>
<protein>
    <recommendedName>
        <fullName evidence="1">HAT C-terminal dimerisation domain-containing protein</fullName>
    </recommendedName>
</protein>
<reference evidence="2 3" key="1">
    <citation type="submission" date="2023-01" db="EMBL/GenBank/DDBJ databases">
        <authorList>
            <person name="Whitehead M."/>
        </authorList>
    </citation>
    <scope>NUCLEOTIDE SEQUENCE [LARGE SCALE GENOMIC DNA]</scope>
</reference>
<organism evidence="2 3">
    <name type="scientific">Macrosiphum euphorbiae</name>
    <name type="common">potato aphid</name>
    <dbReference type="NCBI Taxonomy" id="13131"/>
    <lineage>
        <taxon>Eukaryota</taxon>
        <taxon>Metazoa</taxon>
        <taxon>Ecdysozoa</taxon>
        <taxon>Arthropoda</taxon>
        <taxon>Hexapoda</taxon>
        <taxon>Insecta</taxon>
        <taxon>Pterygota</taxon>
        <taxon>Neoptera</taxon>
        <taxon>Paraneoptera</taxon>
        <taxon>Hemiptera</taxon>
        <taxon>Sternorrhyncha</taxon>
        <taxon>Aphidomorpha</taxon>
        <taxon>Aphidoidea</taxon>
        <taxon>Aphididae</taxon>
        <taxon>Macrosiphini</taxon>
        <taxon>Macrosiphum</taxon>
    </lineage>
</organism>
<gene>
    <name evidence="2" type="ORF">MEUPH1_LOCUS7124</name>
</gene>
<dbReference type="Proteomes" id="UP001160148">
    <property type="component" value="Unassembled WGS sequence"/>
</dbReference>
<dbReference type="PANTHER" id="PTHR46289:SF14">
    <property type="entry name" value="DUF4371 DOMAIN-CONTAINING PROTEIN"/>
    <property type="match status" value="1"/>
</dbReference>
<dbReference type="InterPro" id="IPR008906">
    <property type="entry name" value="HATC_C_dom"/>
</dbReference>
<sequence length="104" mass="12124">MIVDKPYSNLKAAVTFYQNDLKGYDDIIKVEYQLWQSKWNLVESRPSTAIEALHQCDQLMYPNMYELLKILSILSVSTATAERSFSTLRRLKVIFETQHLNHGL</sequence>
<evidence type="ECO:0000313" key="2">
    <source>
        <dbReference type="EMBL" id="CAI6350692.1"/>
    </source>
</evidence>
<dbReference type="PANTHER" id="PTHR46289">
    <property type="entry name" value="52 KDA REPRESSOR OF THE INHIBITOR OF THE PROTEIN KINASE-LIKE PROTEIN-RELATED"/>
    <property type="match status" value="1"/>
</dbReference>
<dbReference type="GO" id="GO:0046983">
    <property type="term" value="F:protein dimerization activity"/>
    <property type="evidence" value="ECO:0007669"/>
    <property type="project" value="InterPro"/>
</dbReference>
<feature type="domain" description="HAT C-terminal dimerisation" evidence="1">
    <location>
        <begin position="55"/>
        <end position="96"/>
    </location>
</feature>
<keyword evidence="3" id="KW-1185">Reference proteome</keyword>
<dbReference type="InterPro" id="IPR052958">
    <property type="entry name" value="IFN-induced_PKR_regulator"/>
</dbReference>
<evidence type="ECO:0000259" key="1">
    <source>
        <dbReference type="Pfam" id="PF05699"/>
    </source>
</evidence>